<name>A0A0S2DGE0_LYSEN</name>
<evidence type="ECO:0000256" key="3">
    <source>
        <dbReference type="ARBA" id="ARBA00023315"/>
    </source>
</evidence>
<dbReference type="InterPro" id="IPR001227">
    <property type="entry name" value="Ac_transferase_dom_sf"/>
</dbReference>
<dbReference type="InterPro" id="IPR014043">
    <property type="entry name" value="Acyl_transferase_dom"/>
</dbReference>
<dbReference type="AlphaFoldDB" id="A0A0S2DGE0"/>
<dbReference type="SUPFAM" id="SSF55048">
    <property type="entry name" value="Probable ACP-binding domain of malonyl-CoA ACP transacylase"/>
    <property type="match status" value="1"/>
</dbReference>
<dbReference type="InterPro" id="IPR016036">
    <property type="entry name" value="Malonyl_transacylase_ACP-bd"/>
</dbReference>
<dbReference type="GO" id="GO:0004314">
    <property type="term" value="F:[acyl-carrier-protein] S-malonyltransferase activity"/>
    <property type="evidence" value="ECO:0007669"/>
    <property type="project" value="UniProtKB-EC"/>
</dbReference>
<evidence type="ECO:0000313" key="6">
    <source>
        <dbReference type="Proteomes" id="UP000061569"/>
    </source>
</evidence>
<dbReference type="InterPro" id="IPR016035">
    <property type="entry name" value="Acyl_Trfase/lysoPLipase"/>
</dbReference>
<evidence type="ECO:0000256" key="1">
    <source>
        <dbReference type="ARBA" id="ARBA00013258"/>
    </source>
</evidence>
<sequence length="621" mass="68019">MTSVWVFPGQGSQHKGMGAAGFERYPHLVREADEVLGYSIRELCLEDALDGKGDLLRQTQYTQPALFAVSALAFLERRDRGDALPAVYAGHSLGEFAALFAADAFDFRTGLALVAERGRLMAQAPRGAMAAVIGIDQARVARLLAESEFDRIDLANVNSAMQTVISGDFDQIQRCESLFTDAGARFVRLNVSAAFHSRFMQDVQARFADFAAGFELRPLRAQVIANVSARPYPAQDYRDLLVRQITHPVKWYESMSWLLAQGPVELEEIGPGDVLTNLQFKIKQAPLALSEAPAAAAAPARAAARDGRPRTVFMYSGQGSQYYLMGQELYRHNDAFRAAMDACDALHRAHTGRGMVAELYDDSRKHHDMTDVRLSHPALFSLGYSLTQVLIDAGIEPDGVLGYSLGEYVAAVVAGAISLEDAMALVVRQAGLLDQQTRGGGMLTVLTSVDHFQRHPQLYAGAALASVNFGRNFVVSAAQETLQAIKQRLDEVDVASLLLPVDHAFHSAGVDPIETEFRRHAQAVRSQAPRLPMYSAMRGREVEAFDAQYFWDVIRQPVDFHQLIGSLSQGEPIRFVDLGPTGTLSGFIKHGYGDRVAHAVSINQFGRNLETVQRLLGQLAA</sequence>
<dbReference type="GO" id="GO:0006633">
    <property type="term" value="P:fatty acid biosynthetic process"/>
    <property type="evidence" value="ECO:0007669"/>
    <property type="project" value="TreeGrafter"/>
</dbReference>
<dbReference type="Proteomes" id="UP000061569">
    <property type="component" value="Chromosome"/>
</dbReference>
<dbReference type="InterPro" id="IPR050858">
    <property type="entry name" value="Mal-CoA-ACP_Trans/PKS_FabD"/>
</dbReference>
<dbReference type="STRING" id="69.GLE_2103"/>
<keyword evidence="3 5" id="KW-0012">Acyltransferase</keyword>
<dbReference type="EMBL" id="CP013140">
    <property type="protein sequence ID" value="ALN57453.1"/>
    <property type="molecule type" value="Genomic_DNA"/>
</dbReference>
<dbReference type="InterPro" id="IPR004410">
    <property type="entry name" value="Malonyl_CoA-ACP_transAc_FabD"/>
</dbReference>
<comment type="catalytic activity">
    <reaction evidence="4">
        <text>holo-[ACP] + malonyl-CoA = malonyl-[ACP] + CoA</text>
        <dbReference type="Rhea" id="RHEA:41792"/>
        <dbReference type="Rhea" id="RHEA-COMP:9623"/>
        <dbReference type="Rhea" id="RHEA-COMP:9685"/>
        <dbReference type="ChEBI" id="CHEBI:57287"/>
        <dbReference type="ChEBI" id="CHEBI:57384"/>
        <dbReference type="ChEBI" id="CHEBI:64479"/>
        <dbReference type="ChEBI" id="CHEBI:78449"/>
        <dbReference type="EC" id="2.3.1.39"/>
    </reaction>
</comment>
<evidence type="ECO:0000313" key="5">
    <source>
        <dbReference type="EMBL" id="ALN57453.1"/>
    </source>
</evidence>
<keyword evidence="2 5" id="KW-0808">Transferase</keyword>
<dbReference type="PANTHER" id="PTHR42681:SF1">
    <property type="entry name" value="MALONYL-COA-ACYL CARRIER PROTEIN TRANSACYLASE, MITOCHONDRIAL"/>
    <property type="match status" value="1"/>
</dbReference>
<dbReference type="Gene3D" id="3.40.366.10">
    <property type="entry name" value="Malonyl-Coenzyme A Acyl Carrier Protein, domain 2"/>
    <property type="match status" value="2"/>
</dbReference>
<gene>
    <name evidence="5" type="ORF">GLE_2103</name>
</gene>
<organism evidence="5 6">
    <name type="scientific">Lysobacter enzymogenes</name>
    <dbReference type="NCBI Taxonomy" id="69"/>
    <lineage>
        <taxon>Bacteria</taxon>
        <taxon>Pseudomonadati</taxon>
        <taxon>Pseudomonadota</taxon>
        <taxon>Gammaproteobacteria</taxon>
        <taxon>Lysobacterales</taxon>
        <taxon>Lysobacteraceae</taxon>
        <taxon>Lysobacter</taxon>
    </lineage>
</organism>
<proteinExistence type="predicted"/>
<dbReference type="Pfam" id="PF00698">
    <property type="entry name" value="Acyl_transf_1"/>
    <property type="match status" value="2"/>
</dbReference>
<evidence type="ECO:0000256" key="2">
    <source>
        <dbReference type="ARBA" id="ARBA00022679"/>
    </source>
</evidence>
<dbReference type="PANTHER" id="PTHR42681">
    <property type="entry name" value="MALONYL-COA-ACYL CARRIER PROTEIN TRANSACYLASE, MITOCHONDRIAL"/>
    <property type="match status" value="1"/>
</dbReference>
<dbReference type="Gene3D" id="3.30.70.3290">
    <property type="match status" value="1"/>
</dbReference>
<dbReference type="EC" id="2.3.1.39" evidence="1"/>
<accession>A0A0S2DGE0</accession>
<evidence type="ECO:0000256" key="4">
    <source>
        <dbReference type="ARBA" id="ARBA00048462"/>
    </source>
</evidence>
<protein>
    <recommendedName>
        <fullName evidence="1">[acyl-carrier-protein] S-malonyltransferase</fullName>
        <ecNumber evidence="1">2.3.1.39</ecNumber>
    </recommendedName>
</protein>
<dbReference type="Gene3D" id="3.30.70.250">
    <property type="entry name" value="Malonyl-CoA ACP transacylase, ACP-binding"/>
    <property type="match status" value="1"/>
</dbReference>
<dbReference type="GO" id="GO:0005829">
    <property type="term" value="C:cytosol"/>
    <property type="evidence" value="ECO:0007669"/>
    <property type="project" value="TreeGrafter"/>
</dbReference>
<dbReference type="SUPFAM" id="SSF52151">
    <property type="entry name" value="FabD/lysophospholipase-like"/>
    <property type="match status" value="2"/>
</dbReference>
<reference evidence="5 6" key="1">
    <citation type="submission" date="2015-11" db="EMBL/GenBank/DDBJ databases">
        <title>Genome sequences of Lysobacter enzymogenes strain C3 and Lysobacter antibioticus ATCC 29479.</title>
        <authorList>
            <person name="Kobayashi D.Y."/>
        </authorList>
    </citation>
    <scope>NUCLEOTIDE SEQUENCE [LARGE SCALE GENOMIC DNA]</scope>
    <source>
        <strain evidence="5 6">C3</strain>
    </source>
</reference>
<dbReference type="NCBIfam" id="TIGR00128">
    <property type="entry name" value="fabD"/>
    <property type="match status" value="1"/>
</dbReference>
<dbReference type="SMART" id="SM00827">
    <property type="entry name" value="PKS_AT"/>
    <property type="match status" value="2"/>
</dbReference>
<dbReference type="OrthoDB" id="9808564at2"/>
<dbReference type="KEGG" id="lez:GLE_2103"/>
<dbReference type="PATRIC" id="fig|69.6.peg.2067"/>